<sequence>MRAKFTRAQIRYLNALPAVGRVTEDRITYTEDFKIQVLLLDAMGEGPVSIFRHAGLPPELIGYKRIDHCMARWRRSPELADTARSILASIGLDSLAADVEHMEVRSS</sequence>
<keyword evidence="2" id="KW-1185">Reference proteome</keyword>
<dbReference type="Proteomes" id="UP000216352">
    <property type="component" value="Unassembled WGS sequence"/>
</dbReference>
<dbReference type="OrthoDB" id="3231571at2"/>
<name>A0A261FNK8_9BIFI</name>
<reference evidence="1 2" key="1">
    <citation type="journal article" date="2017" name="BMC Genomics">
        <title>Comparative genomic and phylogenomic analyses of the Bifidobacteriaceae family.</title>
        <authorList>
            <person name="Lugli G.A."/>
            <person name="Milani C."/>
            <person name="Turroni F."/>
            <person name="Duranti S."/>
            <person name="Mancabelli L."/>
            <person name="Mangifesta M."/>
            <person name="Ferrario C."/>
            <person name="Modesto M."/>
            <person name="Mattarelli P."/>
            <person name="Jiri K."/>
            <person name="van Sinderen D."/>
            <person name="Ventura M."/>
        </authorList>
    </citation>
    <scope>NUCLEOTIDE SEQUENCE [LARGE SCALE GENOMIC DNA]</scope>
    <source>
        <strain evidence="1 2">DSM 28807</strain>
    </source>
</reference>
<dbReference type="EMBL" id="MWWX01000013">
    <property type="protein sequence ID" value="OZG60737.1"/>
    <property type="molecule type" value="Genomic_DNA"/>
</dbReference>
<evidence type="ECO:0000313" key="2">
    <source>
        <dbReference type="Proteomes" id="UP000216352"/>
    </source>
</evidence>
<evidence type="ECO:0000313" key="1">
    <source>
        <dbReference type="EMBL" id="OZG60737.1"/>
    </source>
</evidence>
<comment type="caution">
    <text evidence="1">The sequence shown here is derived from an EMBL/GenBank/DDBJ whole genome shotgun (WGS) entry which is preliminary data.</text>
</comment>
<organism evidence="1 2">
    <name type="scientific">Bifidobacterium lemurum</name>
    <dbReference type="NCBI Taxonomy" id="1603886"/>
    <lineage>
        <taxon>Bacteria</taxon>
        <taxon>Bacillati</taxon>
        <taxon>Actinomycetota</taxon>
        <taxon>Actinomycetes</taxon>
        <taxon>Bifidobacteriales</taxon>
        <taxon>Bifidobacteriaceae</taxon>
        <taxon>Bifidobacterium</taxon>
    </lineage>
</organism>
<accession>A0A261FNK8</accession>
<dbReference type="RefSeq" id="WP_072727109.1">
    <property type="nucleotide sequence ID" value="NZ_BDIS01000035.1"/>
</dbReference>
<proteinExistence type="predicted"/>
<protein>
    <submittedName>
        <fullName evidence="1">Uncharacterized protein</fullName>
    </submittedName>
</protein>
<dbReference type="AlphaFoldDB" id="A0A261FNK8"/>
<gene>
    <name evidence="1" type="ORF">BLEM_1706</name>
</gene>
<dbReference type="STRING" id="1603886.GCA_001895165_02278"/>